<evidence type="ECO:0000313" key="10">
    <source>
        <dbReference type="RefSeq" id="XP_023572930.1"/>
    </source>
</evidence>
<dbReference type="GO" id="GO:0005524">
    <property type="term" value="F:ATP binding"/>
    <property type="evidence" value="ECO:0007669"/>
    <property type="project" value="UniProtKB-KW"/>
</dbReference>
<dbReference type="Gene3D" id="3.40.50.12780">
    <property type="entry name" value="N-terminal domain of ligase-like"/>
    <property type="match status" value="1"/>
</dbReference>
<proteinExistence type="predicted"/>
<sequence>MDTISLDRNQNPSDGSILHAENQSSYWTTERDGEVRLRLGRDTSDQQAPLTVHDMVMHSAIKYANYIALGTKRRNHWHLITYVQYYELCRRAAKGFLKLGLERFCTVGILGLNSEEWVIASIGAIMAGGIFVGISANTSLKACQVIAKNSELNVLVVDSSKQLEKINQIQGSLKHLKAIVQYEETVQTAHPNLYSWQRFLDLGGDILDEVLDHIIDSQKPNQCCALVYSLQSTSSPRIIMLSHDNITWTTRATVQSLNCKCPPVGQEVLVSYLPLSYMCSQILDMWVAVAVGGTLYFSPQDAQRLGEAPHPPGTGYLTDLLREVQPTTFPGTPWVWDRMMDGLRTSQLASTALRRRLDMWAMDVGLSTNKKRMFGDLHSSLSFRLAKKLTFSRARKLLGLGRCEQFLSVGTGLSRGTLDFFLSLDVPIYELYGLSESTGIHTLASRQDFRLLSCGKGLPSTRTRVKEEDEEGIGSISLWGRHIFMGYLGDSESTTKKTDGHGWLHTGDLGFLDIDNFLYIRGNVGDIITLSSGKTVNPSPIEERVKAYIPIVHYAVVVGQDAPYLCALLTLKCQVNWETGEPRTALTSETVAVCRGLGSRATRLADIVYNDDPVIAEFISKGMEAVNAEAPSDSARIVKWAVLETDFSVGGGELGITSRLKRATVIRMYQAEIQNLYKH</sequence>
<dbReference type="OrthoDB" id="10253869at2759"/>
<dbReference type="Pfam" id="PF23562">
    <property type="entry name" value="AMP-binding_C_3"/>
    <property type="match status" value="1"/>
</dbReference>
<evidence type="ECO:0000256" key="5">
    <source>
        <dbReference type="ARBA" id="ARBA00022840"/>
    </source>
</evidence>
<evidence type="ECO:0000256" key="6">
    <source>
        <dbReference type="ARBA" id="ARBA00024484"/>
    </source>
</evidence>
<protein>
    <recommendedName>
        <fullName evidence="7">long-chain-fatty-acid--CoA ligase</fullName>
        <ecNumber evidence="7">6.2.1.3</ecNumber>
    </recommendedName>
</protein>
<dbReference type="InterPro" id="IPR042099">
    <property type="entry name" value="ANL_N_sf"/>
</dbReference>
<gene>
    <name evidence="10" type="primary">LOC101570141</name>
</gene>
<dbReference type="InParanoid" id="A0A6P6EKR1"/>
<keyword evidence="5" id="KW-0067">ATP-binding</keyword>
<dbReference type="RefSeq" id="XP_023572930.1">
    <property type="nucleotide sequence ID" value="XM_023717162.1"/>
</dbReference>
<dbReference type="FunCoup" id="A0A6P6EKR1">
    <property type="interactions" value="122"/>
</dbReference>
<dbReference type="GeneID" id="101570141"/>
<comment type="catalytic activity">
    <reaction evidence="6">
        <text>a long-chain fatty acid + ATP + CoA = a long-chain fatty acyl-CoA + AMP + diphosphate</text>
        <dbReference type="Rhea" id="RHEA:15421"/>
        <dbReference type="ChEBI" id="CHEBI:30616"/>
        <dbReference type="ChEBI" id="CHEBI:33019"/>
        <dbReference type="ChEBI" id="CHEBI:57287"/>
        <dbReference type="ChEBI" id="CHEBI:57560"/>
        <dbReference type="ChEBI" id="CHEBI:83139"/>
        <dbReference type="ChEBI" id="CHEBI:456215"/>
        <dbReference type="EC" id="6.2.1.3"/>
    </reaction>
    <physiologicalReaction direction="left-to-right" evidence="6">
        <dbReference type="Rhea" id="RHEA:15422"/>
    </physiologicalReaction>
</comment>
<keyword evidence="4" id="KW-0276">Fatty acid metabolism</keyword>
<dbReference type="AlphaFoldDB" id="A0A6P6EKR1"/>
<dbReference type="Proteomes" id="UP000515203">
    <property type="component" value="Unplaced"/>
</dbReference>
<reference evidence="10" key="1">
    <citation type="submission" date="2025-08" db="UniProtKB">
        <authorList>
            <consortium name="RefSeq"/>
        </authorList>
    </citation>
    <scope>IDENTIFICATION</scope>
</reference>
<evidence type="ECO:0000259" key="8">
    <source>
        <dbReference type="Pfam" id="PF00501"/>
    </source>
</evidence>
<dbReference type="SUPFAM" id="SSF56801">
    <property type="entry name" value="Acetyl-CoA synthetase-like"/>
    <property type="match status" value="1"/>
</dbReference>
<name>A0A6P6EKR1_OCTDE</name>
<dbReference type="EC" id="6.2.1.3" evidence="7"/>
<dbReference type="GO" id="GO:0016020">
    <property type="term" value="C:membrane"/>
    <property type="evidence" value="ECO:0007669"/>
    <property type="project" value="TreeGrafter"/>
</dbReference>
<dbReference type="GO" id="GO:0004467">
    <property type="term" value="F:long-chain fatty acid-CoA ligase activity"/>
    <property type="evidence" value="ECO:0007669"/>
    <property type="project" value="UniProtKB-EC"/>
</dbReference>
<dbReference type="PANTHER" id="PTHR43272">
    <property type="entry name" value="LONG-CHAIN-FATTY-ACID--COA LIGASE"/>
    <property type="match status" value="1"/>
</dbReference>
<keyword evidence="1" id="KW-0963">Cytoplasm</keyword>
<accession>A0A6P6EKR1</accession>
<dbReference type="PANTHER" id="PTHR43272:SF101">
    <property type="entry name" value="ACYL-COA SYNTHETASE BUBBLEGUM FAMILY MEMBER 2-RELATED"/>
    <property type="match status" value="1"/>
</dbReference>
<evidence type="ECO:0000256" key="4">
    <source>
        <dbReference type="ARBA" id="ARBA00022832"/>
    </source>
</evidence>
<evidence type="ECO:0000313" key="9">
    <source>
        <dbReference type="Proteomes" id="UP000515203"/>
    </source>
</evidence>
<keyword evidence="3" id="KW-0547">Nucleotide-binding</keyword>
<evidence type="ECO:0000256" key="1">
    <source>
        <dbReference type="ARBA" id="ARBA00022490"/>
    </source>
</evidence>
<dbReference type="Pfam" id="PF00501">
    <property type="entry name" value="AMP-binding"/>
    <property type="match status" value="1"/>
</dbReference>
<dbReference type="GO" id="GO:0005783">
    <property type="term" value="C:endoplasmic reticulum"/>
    <property type="evidence" value="ECO:0007669"/>
    <property type="project" value="TreeGrafter"/>
</dbReference>
<organism evidence="9 10">
    <name type="scientific">Octodon degus</name>
    <name type="common">Degu</name>
    <name type="synonym">Sciurus degus</name>
    <dbReference type="NCBI Taxonomy" id="10160"/>
    <lineage>
        <taxon>Eukaryota</taxon>
        <taxon>Metazoa</taxon>
        <taxon>Chordata</taxon>
        <taxon>Craniata</taxon>
        <taxon>Vertebrata</taxon>
        <taxon>Euteleostomi</taxon>
        <taxon>Mammalia</taxon>
        <taxon>Eutheria</taxon>
        <taxon>Euarchontoglires</taxon>
        <taxon>Glires</taxon>
        <taxon>Rodentia</taxon>
        <taxon>Hystricomorpha</taxon>
        <taxon>Octodontidae</taxon>
        <taxon>Octodon</taxon>
    </lineage>
</organism>
<keyword evidence="4" id="KW-0443">Lipid metabolism</keyword>
<keyword evidence="2" id="KW-0436">Ligase</keyword>
<feature type="domain" description="AMP-dependent synthetase/ligase" evidence="8">
    <location>
        <begin position="61"/>
        <end position="488"/>
    </location>
</feature>
<evidence type="ECO:0000256" key="3">
    <source>
        <dbReference type="ARBA" id="ARBA00022741"/>
    </source>
</evidence>
<keyword evidence="9" id="KW-1185">Reference proteome</keyword>
<evidence type="ECO:0000256" key="2">
    <source>
        <dbReference type="ARBA" id="ARBA00022598"/>
    </source>
</evidence>
<evidence type="ECO:0000256" key="7">
    <source>
        <dbReference type="ARBA" id="ARBA00026121"/>
    </source>
</evidence>
<dbReference type="InterPro" id="IPR000873">
    <property type="entry name" value="AMP-dep_synth/lig_dom"/>
</dbReference>